<dbReference type="EMBL" id="JAWDGP010003079">
    <property type="protein sequence ID" value="KAK3777486.1"/>
    <property type="molecule type" value="Genomic_DNA"/>
</dbReference>
<keyword evidence="3" id="KW-1185">Reference proteome</keyword>
<keyword evidence="1" id="KW-0812">Transmembrane</keyword>
<keyword evidence="1" id="KW-0472">Membrane</keyword>
<organism evidence="2 3">
    <name type="scientific">Elysia crispata</name>
    <name type="common">lettuce slug</name>
    <dbReference type="NCBI Taxonomy" id="231223"/>
    <lineage>
        <taxon>Eukaryota</taxon>
        <taxon>Metazoa</taxon>
        <taxon>Spiralia</taxon>
        <taxon>Lophotrochozoa</taxon>
        <taxon>Mollusca</taxon>
        <taxon>Gastropoda</taxon>
        <taxon>Heterobranchia</taxon>
        <taxon>Euthyneura</taxon>
        <taxon>Panpulmonata</taxon>
        <taxon>Sacoglossa</taxon>
        <taxon>Placobranchoidea</taxon>
        <taxon>Plakobranchidae</taxon>
        <taxon>Elysia</taxon>
    </lineage>
</organism>
<name>A0AAE0ZYT9_9GAST</name>
<reference evidence="2" key="1">
    <citation type="journal article" date="2023" name="G3 (Bethesda)">
        <title>A reference genome for the long-term kleptoplast-retaining sea slug Elysia crispata morphotype clarki.</title>
        <authorList>
            <person name="Eastman K.E."/>
            <person name="Pendleton A.L."/>
            <person name="Shaikh M.A."/>
            <person name="Suttiyut T."/>
            <person name="Ogas R."/>
            <person name="Tomko P."/>
            <person name="Gavelis G."/>
            <person name="Widhalm J.R."/>
            <person name="Wisecaver J.H."/>
        </authorList>
    </citation>
    <scope>NUCLEOTIDE SEQUENCE</scope>
    <source>
        <strain evidence="2">ECLA1</strain>
    </source>
</reference>
<dbReference type="AlphaFoldDB" id="A0AAE0ZYT9"/>
<sequence>MNEQEELECQIHASKITRIRHGESDSASLKVCERERCETQRELRCMDQKCMSEEAALNQQIHKLKCELEQELSCRRNLEYQIASKDQLINSLRSFFLYKIKGFSLQLVTVSSEVHGARFCFPLDLGLMVRFAREFSQISRYSFVRNLKDRFRLISNILEFRFILLVMPVCLLVGPLNPFLCLPPSRSA</sequence>
<dbReference type="Proteomes" id="UP001283361">
    <property type="component" value="Unassembled WGS sequence"/>
</dbReference>
<comment type="caution">
    <text evidence="2">The sequence shown here is derived from an EMBL/GenBank/DDBJ whole genome shotgun (WGS) entry which is preliminary data.</text>
</comment>
<proteinExistence type="predicted"/>
<keyword evidence="1" id="KW-1133">Transmembrane helix</keyword>
<evidence type="ECO:0000313" key="2">
    <source>
        <dbReference type="EMBL" id="KAK3777486.1"/>
    </source>
</evidence>
<accession>A0AAE0ZYT9</accession>
<evidence type="ECO:0000313" key="3">
    <source>
        <dbReference type="Proteomes" id="UP001283361"/>
    </source>
</evidence>
<gene>
    <name evidence="2" type="ORF">RRG08_032589</name>
</gene>
<evidence type="ECO:0000256" key="1">
    <source>
        <dbReference type="SAM" id="Phobius"/>
    </source>
</evidence>
<feature type="transmembrane region" description="Helical" evidence="1">
    <location>
        <begin position="160"/>
        <end position="180"/>
    </location>
</feature>
<protein>
    <submittedName>
        <fullName evidence="2">Uncharacterized protein</fullName>
    </submittedName>
</protein>